<accession>A0A9N8L4A6</accession>
<proteinExistence type="predicted"/>
<protein>
    <submittedName>
        <fullName evidence="1">Uncharacterized protein</fullName>
    </submittedName>
</protein>
<dbReference type="Proteomes" id="UP001154114">
    <property type="component" value="Chromosome 12"/>
</dbReference>
<evidence type="ECO:0000313" key="2">
    <source>
        <dbReference type="Proteomes" id="UP001154114"/>
    </source>
</evidence>
<reference evidence="1" key="1">
    <citation type="submission" date="2021-12" db="EMBL/GenBank/DDBJ databases">
        <authorList>
            <person name="King R."/>
        </authorList>
    </citation>
    <scope>NUCLEOTIDE SEQUENCE</scope>
</reference>
<keyword evidence="2" id="KW-1185">Reference proteome</keyword>
<sequence length="85" mass="9612">MDLGAMKSPQTINLELVQKGRIRCDSLARITRDHCIHKVRTNARAFGEEFSTKHGVDMCTRSRVRASTGRNKASLVSRLARNTRE</sequence>
<evidence type="ECO:0000313" key="1">
    <source>
        <dbReference type="EMBL" id="CAD0200489.1"/>
    </source>
</evidence>
<name>A0A9N8L4A6_CHRIL</name>
<dbReference type="AlphaFoldDB" id="A0A9N8L4A6"/>
<dbReference type="EMBL" id="LR824015">
    <property type="protein sequence ID" value="CAD0200489.1"/>
    <property type="molecule type" value="Genomic_DNA"/>
</dbReference>
<organism evidence="1 2">
    <name type="scientific">Chrysodeixis includens</name>
    <name type="common">Soybean looper</name>
    <name type="synonym">Pseudoplusia includens</name>
    <dbReference type="NCBI Taxonomy" id="689277"/>
    <lineage>
        <taxon>Eukaryota</taxon>
        <taxon>Metazoa</taxon>
        <taxon>Ecdysozoa</taxon>
        <taxon>Arthropoda</taxon>
        <taxon>Hexapoda</taxon>
        <taxon>Insecta</taxon>
        <taxon>Pterygota</taxon>
        <taxon>Neoptera</taxon>
        <taxon>Endopterygota</taxon>
        <taxon>Lepidoptera</taxon>
        <taxon>Glossata</taxon>
        <taxon>Ditrysia</taxon>
        <taxon>Noctuoidea</taxon>
        <taxon>Noctuidae</taxon>
        <taxon>Plusiinae</taxon>
        <taxon>Chrysodeixis</taxon>
    </lineage>
</organism>
<gene>
    <name evidence="1" type="ORF">CINC_LOCUS2174</name>
</gene>